<dbReference type="AlphaFoldDB" id="A0A4Y2WAU0"/>
<reference evidence="1 2" key="1">
    <citation type="journal article" date="2019" name="Sci. Rep.">
        <title>Orb-weaving spider Araneus ventricosus genome elucidates the spidroin gene catalogue.</title>
        <authorList>
            <person name="Kono N."/>
            <person name="Nakamura H."/>
            <person name="Ohtoshi R."/>
            <person name="Moran D.A.P."/>
            <person name="Shinohara A."/>
            <person name="Yoshida Y."/>
            <person name="Fujiwara M."/>
            <person name="Mori M."/>
            <person name="Tomita M."/>
            <person name="Arakawa K."/>
        </authorList>
    </citation>
    <scope>NUCLEOTIDE SEQUENCE [LARGE SCALE GENOMIC DNA]</scope>
</reference>
<comment type="caution">
    <text evidence="1">The sequence shown here is derived from an EMBL/GenBank/DDBJ whole genome shotgun (WGS) entry which is preliminary data.</text>
</comment>
<protein>
    <submittedName>
        <fullName evidence="1">Uncharacterized protein</fullName>
    </submittedName>
</protein>
<organism evidence="1 2">
    <name type="scientific">Araneus ventricosus</name>
    <name type="common">Orbweaver spider</name>
    <name type="synonym">Epeira ventricosa</name>
    <dbReference type="NCBI Taxonomy" id="182803"/>
    <lineage>
        <taxon>Eukaryota</taxon>
        <taxon>Metazoa</taxon>
        <taxon>Ecdysozoa</taxon>
        <taxon>Arthropoda</taxon>
        <taxon>Chelicerata</taxon>
        <taxon>Arachnida</taxon>
        <taxon>Araneae</taxon>
        <taxon>Araneomorphae</taxon>
        <taxon>Entelegynae</taxon>
        <taxon>Araneoidea</taxon>
        <taxon>Araneidae</taxon>
        <taxon>Araneus</taxon>
    </lineage>
</organism>
<proteinExistence type="predicted"/>
<keyword evidence="2" id="KW-1185">Reference proteome</keyword>
<dbReference type="Proteomes" id="UP000499080">
    <property type="component" value="Unassembled WGS sequence"/>
</dbReference>
<evidence type="ECO:0000313" key="2">
    <source>
        <dbReference type="Proteomes" id="UP000499080"/>
    </source>
</evidence>
<sequence>MSETTVCVPTDPLSVNHASHQSDILIVTPCNNELSPPRIVDCSIRVQDILISPSPICRRTRRQLQLRQTVNLQTAFDDCTNDIPLDLSPQRTLVTETPVSAPIVENTMESCTTPLSLEQIDLQMLNCAAELENEIRQQSPSCGKV</sequence>
<name>A0A4Y2WAU0_ARAVE</name>
<dbReference type="EMBL" id="BGPR01057186">
    <property type="protein sequence ID" value="GBO33566.1"/>
    <property type="molecule type" value="Genomic_DNA"/>
</dbReference>
<gene>
    <name evidence="1" type="ORF">AVEN_242561_1</name>
</gene>
<accession>A0A4Y2WAU0</accession>
<evidence type="ECO:0000313" key="1">
    <source>
        <dbReference type="EMBL" id="GBO33566.1"/>
    </source>
</evidence>